<gene>
    <name evidence="2" type="ORF">HA254_07155</name>
</gene>
<accession>A0A7J4IXZ9</accession>
<name>A0A7J4IXZ9_9ARCH</name>
<evidence type="ECO:0000256" key="1">
    <source>
        <dbReference type="SAM" id="Phobius"/>
    </source>
</evidence>
<dbReference type="Proteomes" id="UP000565078">
    <property type="component" value="Unassembled WGS sequence"/>
</dbReference>
<sequence>MKKIAPDLSESVFAAKTNSRGFAAIRVPASSPGSKVIVKVEKPGIGSEIIEKLVSADVISIEPESIKAGLNRDTLEEIRIPLTIRSNLAGKVALRKMRVSANSRGFIDLEKMNTYLVQYNGLQIPSGEERTIDFLSAAGSEARFLERPATIKGTLIIETALANDSNTAWISRMPFEITVNLAQMPSNAPCIVISKSEWKDATLGGNASAEFEIENNCAGDSGKPIDLANLQSQVVWQGKEGIIGQVELSITDPESGEVSSEVLQQGLWSRLREKFVSGTLYPARLTFIPKANTLGRKAEFEVKIDAQLETNEGSQYVGANNSIKSEIMVANLDQCIEIMPHPEQGILIRRDETESSFTVETKKCGPIELDIRFCSAGSDFCRGGSDEGGITLRPWTYTKIKEDAREVKVERQEIAGLYGIKVDARPQGGSWKQVAEIKALIEPEAGDYFTLDKYAFTLIGKDSRDSAELTNFMLQENIAVRANLCDWGDAEPGLSDAEKAAIGLAGAGAGVGAGFAAMAILPTLSPLAASGIGAVVLLIVIIIVMMMDDPCEEFKTETLQDYAINLAGTSDPSSPYYLPPDALNILLSDSRIKGSWNVDITDAVQKKNAKYPNGKQIAGIVFENPGGAEQDEPAYAIATLRANEHIHGDSTHQNAAVDCKGADFGLFWIGAPTCSSQGRVYDDIYQQKLHLRFNLAEQTASIPKVSFDTYACQSGVEIGRTGEGALPRIKLNWSWNEDTDGITYNQCDAGNPDYIYCDATQFTIELNKKLSMLNEFLQANDYNLGCPATVDMKAEAMAEMHKRAARTVDQGKVGLSKAIANEADKIVTIVATVDNSSDTSQSAVVKVTVGGTGSTKQECVMSIESIPAHGQKSGSCPVTVIDDGDYGVLAGMESTSSPALLDKGQIITGVIVGSRRPSGEDACRLKTTETFEGVPHILKFIDNKPDVKWTARVPDRQALTRLLIFDAYLMKDNYSKEFFSDFSSYYTKSAFEDTDSYFHSMGQDSAGRKYGLNLFMDSNKFVLTNKYIASSELSGPGLYRVEFALYFNEKDWKLFDANGDLRGYVAMVVHRMDDPYPASPFYSMPLDGMVGLEGDRYRRENYGTAYSSENNDFIYINGGNQPVKSYADNGSAPVSKVNVKVKHDLYSLNTSPASRGMIMQVSGTGTRSSNIIFQPSHATPVMMKVAKDKLSDEKFSTYFGVISGTAPQDTGQTLAFWDGAGNCIDYSNVPVAEAFYQKPDRKAAESDRLSEWKGAYALDWAKALSKGDVYLRTILYTNPGDDVKLKAFRGGTPATFYTGDETGEVVGLNGISNMPHNNYSGGSLGTISTMADILQMVGDGMVCVTNTGNSTKFWWNPQAIYDEKGTQRNISAQTKNLEAGKSCIG</sequence>
<reference evidence="3" key="1">
    <citation type="journal article" date="2020" name="bioRxiv">
        <title>A rank-normalized archaeal taxonomy based on genome phylogeny resolves widespread incomplete and uneven classifications.</title>
        <authorList>
            <person name="Rinke C."/>
            <person name="Chuvochina M."/>
            <person name="Mussig A.J."/>
            <person name="Chaumeil P.-A."/>
            <person name="Waite D.W."/>
            <person name="Whitman W.B."/>
            <person name="Parks D.H."/>
            <person name="Hugenholtz P."/>
        </authorList>
    </citation>
    <scope>NUCLEOTIDE SEQUENCE [LARGE SCALE GENOMIC DNA]</scope>
</reference>
<evidence type="ECO:0000313" key="3">
    <source>
        <dbReference type="Proteomes" id="UP000565078"/>
    </source>
</evidence>
<dbReference type="EMBL" id="DUGC01000115">
    <property type="protein sequence ID" value="HIH10413.1"/>
    <property type="molecule type" value="Genomic_DNA"/>
</dbReference>
<organism evidence="2 3">
    <name type="scientific">Candidatus Iainarchaeum sp</name>
    <dbReference type="NCBI Taxonomy" id="3101447"/>
    <lineage>
        <taxon>Archaea</taxon>
        <taxon>Candidatus Iainarchaeota</taxon>
        <taxon>Candidatus Iainarchaeia</taxon>
        <taxon>Candidatus Iainarchaeales</taxon>
        <taxon>Candidatus Iainarchaeaceae</taxon>
        <taxon>Candidatus Iainarchaeum</taxon>
    </lineage>
</organism>
<feature type="transmembrane region" description="Helical" evidence="1">
    <location>
        <begin position="500"/>
        <end position="520"/>
    </location>
</feature>
<protein>
    <submittedName>
        <fullName evidence="2">Uncharacterized protein</fullName>
    </submittedName>
</protein>
<keyword evidence="1" id="KW-0812">Transmembrane</keyword>
<evidence type="ECO:0000313" key="2">
    <source>
        <dbReference type="EMBL" id="HIH10413.1"/>
    </source>
</evidence>
<feature type="transmembrane region" description="Helical" evidence="1">
    <location>
        <begin position="527"/>
        <end position="547"/>
    </location>
</feature>
<comment type="caution">
    <text evidence="2">The sequence shown here is derived from an EMBL/GenBank/DDBJ whole genome shotgun (WGS) entry which is preliminary data.</text>
</comment>
<keyword evidence="1" id="KW-0472">Membrane</keyword>
<proteinExistence type="predicted"/>
<keyword evidence="1" id="KW-1133">Transmembrane helix</keyword>